<dbReference type="InterPro" id="IPR000683">
    <property type="entry name" value="Gfo/Idh/MocA-like_OxRdtase_N"/>
</dbReference>
<proteinExistence type="predicted"/>
<feature type="domain" description="Gfo/Idh/MocA-like oxidoreductase N-terminal" evidence="2">
    <location>
        <begin position="6"/>
        <end position="125"/>
    </location>
</feature>
<dbReference type="AlphaFoldDB" id="A0AAU7DKZ2"/>
<dbReference type="SUPFAM" id="SSF51735">
    <property type="entry name" value="NAD(P)-binding Rossmann-fold domains"/>
    <property type="match status" value="1"/>
</dbReference>
<feature type="domain" description="Gal80p-like C-terminal" evidence="3">
    <location>
        <begin position="132"/>
        <end position="271"/>
    </location>
</feature>
<evidence type="ECO:0000259" key="3">
    <source>
        <dbReference type="Pfam" id="PF22685"/>
    </source>
</evidence>
<dbReference type="Gene3D" id="3.30.360.10">
    <property type="entry name" value="Dihydrodipicolinate Reductase, domain 2"/>
    <property type="match status" value="1"/>
</dbReference>
<name>A0AAU7DKZ2_9BACT</name>
<gene>
    <name evidence="4" type="ORF">P8935_02935</name>
</gene>
<dbReference type="PANTHER" id="PTHR43818">
    <property type="entry name" value="BCDNA.GH03377"/>
    <property type="match status" value="1"/>
</dbReference>
<dbReference type="SUPFAM" id="SSF55347">
    <property type="entry name" value="Glyceraldehyde-3-phosphate dehydrogenase-like, C-terminal domain"/>
    <property type="match status" value="1"/>
</dbReference>
<evidence type="ECO:0000256" key="1">
    <source>
        <dbReference type="ARBA" id="ARBA00023002"/>
    </source>
</evidence>
<dbReference type="GO" id="GO:0016491">
    <property type="term" value="F:oxidoreductase activity"/>
    <property type="evidence" value="ECO:0007669"/>
    <property type="project" value="UniProtKB-KW"/>
</dbReference>
<dbReference type="InterPro" id="IPR055080">
    <property type="entry name" value="Gal80p-like_C"/>
</dbReference>
<dbReference type="EMBL" id="CP121196">
    <property type="protein sequence ID" value="XBH18295.1"/>
    <property type="molecule type" value="Genomic_DNA"/>
</dbReference>
<dbReference type="RefSeq" id="WP_348263519.1">
    <property type="nucleotide sequence ID" value="NZ_CP121196.1"/>
</dbReference>
<organism evidence="4">
    <name type="scientific">Telmatobacter sp. DSM 110680</name>
    <dbReference type="NCBI Taxonomy" id="3036704"/>
    <lineage>
        <taxon>Bacteria</taxon>
        <taxon>Pseudomonadati</taxon>
        <taxon>Acidobacteriota</taxon>
        <taxon>Terriglobia</taxon>
        <taxon>Terriglobales</taxon>
        <taxon>Acidobacteriaceae</taxon>
        <taxon>Telmatobacter</taxon>
    </lineage>
</organism>
<evidence type="ECO:0000259" key="2">
    <source>
        <dbReference type="Pfam" id="PF01408"/>
    </source>
</evidence>
<sequence>MGSGKIRVGILGAGGWAKYGHIPALKALDQFEIVAVSNRKKETAEETAKQFQIKHAFWDEQSLISHPDVDLVAVVAPAPEHARLVRQAIAAGKDVYSEWPLTTSTAESEELLSLAEAKGVRHIVGLQRRMGPSARYTRDLIEQGYVGKIRGVHMTVSADAFVPDMPGRYSWAFDAANFSNVLSIYAAHFGDMLFRSVGFPKKLTAVIETQFPYFTVLETGEQIPNTNPNEVMVIGTLENSGLFSMQVEGAQKHRTGLHIDISGTEGVLRVTNVLAFQNKDDNAIEGMKGDATTFSPMPIPEKYQPLAKSGLDVSAQDMAYLYAAYASDKLNGTSEASNFRDAVRQHHMIDEIYRTSANFFG</sequence>
<dbReference type="InterPro" id="IPR036291">
    <property type="entry name" value="NAD(P)-bd_dom_sf"/>
</dbReference>
<dbReference type="GO" id="GO:0000166">
    <property type="term" value="F:nucleotide binding"/>
    <property type="evidence" value="ECO:0007669"/>
    <property type="project" value="InterPro"/>
</dbReference>
<dbReference type="Gene3D" id="3.40.50.720">
    <property type="entry name" value="NAD(P)-binding Rossmann-like Domain"/>
    <property type="match status" value="1"/>
</dbReference>
<keyword evidence="1" id="KW-0560">Oxidoreductase</keyword>
<protein>
    <submittedName>
        <fullName evidence="4">Gfo/Idh/MocA family oxidoreductase</fullName>
    </submittedName>
</protein>
<reference evidence="4" key="1">
    <citation type="submission" date="2023-03" db="EMBL/GenBank/DDBJ databases">
        <title>Edaphobacter sp.</title>
        <authorList>
            <person name="Huber K.J."/>
            <person name="Papendorf J."/>
            <person name="Pilke C."/>
            <person name="Bunk B."/>
            <person name="Sproeer C."/>
            <person name="Pester M."/>
        </authorList>
    </citation>
    <scope>NUCLEOTIDE SEQUENCE</scope>
    <source>
        <strain evidence="4">DSM 110680</strain>
    </source>
</reference>
<evidence type="ECO:0000313" key="4">
    <source>
        <dbReference type="EMBL" id="XBH18295.1"/>
    </source>
</evidence>
<dbReference type="PANTHER" id="PTHR43818:SF11">
    <property type="entry name" value="BCDNA.GH03377"/>
    <property type="match status" value="1"/>
</dbReference>
<dbReference type="Pfam" id="PF01408">
    <property type="entry name" value="GFO_IDH_MocA"/>
    <property type="match status" value="1"/>
</dbReference>
<accession>A0AAU7DKZ2</accession>
<dbReference type="InterPro" id="IPR050463">
    <property type="entry name" value="Gfo/Idh/MocA_oxidrdct_glycsds"/>
</dbReference>
<dbReference type="Pfam" id="PF22685">
    <property type="entry name" value="Gal80p_C-like"/>
    <property type="match status" value="1"/>
</dbReference>